<dbReference type="EMBL" id="JALGCL010000001">
    <property type="protein sequence ID" value="MCJ0824459.1"/>
    <property type="molecule type" value="Genomic_DNA"/>
</dbReference>
<gene>
    <name evidence="2" type="ORF">MQC88_00545</name>
</gene>
<keyword evidence="3" id="KW-1185">Reference proteome</keyword>
<sequence length="153" mass="16868">MRRLLLPALLLAASAAPALAQETVIPRQNIRTGYAQVLRVEPVFQTLTATRMEQQCNGKVVPPNDPPRGLSRIVGAVKDALTPSADGESVEEAAPAPADCELVPVQREFRRPIAYDVDYVYKGMKYRSRLPYDPGNRLRVRVSVTPFVPDSGR</sequence>
<name>A0ABT0A0E7_9GAMM</name>
<proteinExistence type="predicted"/>
<organism evidence="2 3">
    <name type="scientific">Cognatiluteimonas sedimenti</name>
    <dbReference type="NCBI Taxonomy" id="2927791"/>
    <lineage>
        <taxon>Bacteria</taxon>
        <taxon>Pseudomonadati</taxon>
        <taxon>Pseudomonadota</taxon>
        <taxon>Gammaproteobacteria</taxon>
        <taxon>Lysobacterales</taxon>
        <taxon>Lysobacteraceae</taxon>
        <taxon>Cognatiluteimonas</taxon>
    </lineage>
</organism>
<dbReference type="RefSeq" id="WP_243318207.1">
    <property type="nucleotide sequence ID" value="NZ_JALGCL010000001.1"/>
</dbReference>
<evidence type="ECO:0000313" key="2">
    <source>
        <dbReference type="EMBL" id="MCJ0824459.1"/>
    </source>
</evidence>
<evidence type="ECO:0000256" key="1">
    <source>
        <dbReference type="SAM" id="SignalP"/>
    </source>
</evidence>
<accession>A0ABT0A0E7</accession>
<comment type="caution">
    <text evidence="2">The sequence shown here is derived from an EMBL/GenBank/DDBJ whole genome shotgun (WGS) entry which is preliminary data.</text>
</comment>
<keyword evidence="1" id="KW-0732">Signal</keyword>
<feature type="chain" id="PRO_5045483808" evidence="1">
    <location>
        <begin position="21"/>
        <end position="153"/>
    </location>
</feature>
<reference evidence="2 3" key="1">
    <citation type="submission" date="2022-03" db="EMBL/GenBank/DDBJ databases">
        <title>Luteimonas soily sp. nov., a novel bacterium isolated from the soil.</title>
        <authorList>
            <person name="Zhang X."/>
        </authorList>
    </citation>
    <scope>NUCLEOTIDE SEQUENCE [LARGE SCALE GENOMIC DNA]</scope>
    <source>
        <strain evidence="2 3">50</strain>
    </source>
</reference>
<dbReference type="Proteomes" id="UP001165423">
    <property type="component" value="Unassembled WGS sequence"/>
</dbReference>
<protein>
    <submittedName>
        <fullName evidence="2">Uncharacterized protein</fullName>
    </submittedName>
</protein>
<evidence type="ECO:0000313" key="3">
    <source>
        <dbReference type="Proteomes" id="UP001165423"/>
    </source>
</evidence>
<feature type="signal peptide" evidence="1">
    <location>
        <begin position="1"/>
        <end position="20"/>
    </location>
</feature>